<organism evidence="1">
    <name type="scientific">hydrocarbon metagenome</name>
    <dbReference type="NCBI Taxonomy" id="938273"/>
    <lineage>
        <taxon>unclassified sequences</taxon>
        <taxon>metagenomes</taxon>
        <taxon>ecological metagenomes</taxon>
    </lineage>
</organism>
<accession>A0A0W8E716</accession>
<proteinExistence type="predicted"/>
<comment type="caution">
    <text evidence="1">The sequence shown here is derived from an EMBL/GenBank/DDBJ whole genome shotgun (WGS) entry which is preliminary data.</text>
</comment>
<gene>
    <name evidence="1" type="ORF">ASZ90_018221</name>
</gene>
<reference evidence="1" key="1">
    <citation type="journal article" date="2015" name="Proc. Natl. Acad. Sci. U.S.A.">
        <title>Networks of energetic and metabolic interactions define dynamics in microbial communities.</title>
        <authorList>
            <person name="Embree M."/>
            <person name="Liu J.K."/>
            <person name="Al-Bassam M.M."/>
            <person name="Zengler K."/>
        </authorList>
    </citation>
    <scope>NUCLEOTIDE SEQUENCE</scope>
</reference>
<evidence type="ECO:0000313" key="1">
    <source>
        <dbReference type="EMBL" id="KUG04380.1"/>
    </source>
</evidence>
<dbReference type="AlphaFoldDB" id="A0A0W8E716"/>
<dbReference type="EMBL" id="LNQE01001850">
    <property type="protein sequence ID" value="KUG04380.1"/>
    <property type="molecule type" value="Genomic_DNA"/>
</dbReference>
<name>A0A0W8E716_9ZZZZ</name>
<protein>
    <submittedName>
        <fullName evidence="1">Uncharacterized protein</fullName>
    </submittedName>
</protein>
<sequence>MASISKRGEYLSNAVANSMVPNTPHIVAAQPVMVPLPESKKQDKHMT</sequence>